<keyword evidence="1" id="KW-0812">Transmembrane</keyword>
<name>A0ABQ5Z8W6_9SPHN</name>
<feature type="transmembrane region" description="Helical" evidence="1">
    <location>
        <begin position="6"/>
        <end position="24"/>
    </location>
</feature>
<accession>A0ABQ5Z8W6</accession>
<dbReference type="EMBL" id="BSOO01000026">
    <property type="protein sequence ID" value="GLR48435.1"/>
    <property type="molecule type" value="Genomic_DNA"/>
</dbReference>
<dbReference type="Proteomes" id="UP001156703">
    <property type="component" value="Unassembled WGS sequence"/>
</dbReference>
<keyword evidence="1" id="KW-0472">Membrane</keyword>
<keyword evidence="1" id="KW-1133">Transmembrane helix</keyword>
<comment type="caution">
    <text evidence="2">The sequence shown here is derived from an EMBL/GenBank/DDBJ whole genome shotgun (WGS) entry which is preliminary data.</text>
</comment>
<feature type="transmembrane region" description="Helical" evidence="1">
    <location>
        <begin position="36"/>
        <end position="54"/>
    </location>
</feature>
<protein>
    <submittedName>
        <fullName evidence="2">Uncharacterized protein</fullName>
    </submittedName>
</protein>
<sequence>MNETAATLMSIAMLAAFVLLGFGARLAFRPATRKQGGLMVVAGIVLVANVLVWTV</sequence>
<dbReference type="RefSeq" id="WP_156956883.1">
    <property type="nucleotide sequence ID" value="NZ_BSOO01000026.1"/>
</dbReference>
<organism evidence="2 3">
    <name type="scientific">Sphingomonas astaxanthinifaciens DSM 22298</name>
    <dbReference type="NCBI Taxonomy" id="1123267"/>
    <lineage>
        <taxon>Bacteria</taxon>
        <taxon>Pseudomonadati</taxon>
        <taxon>Pseudomonadota</taxon>
        <taxon>Alphaproteobacteria</taxon>
        <taxon>Sphingomonadales</taxon>
        <taxon>Sphingomonadaceae</taxon>
        <taxon>Sphingomonas</taxon>
    </lineage>
</organism>
<evidence type="ECO:0000313" key="2">
    <source>
        <dbReference type="EMBL" id="GLR48435.1"/>
    </source>
</evidence>
<reference evidence="3" key="1">
    <citation type="journal article" date="2019" name="Int. J. Syst. Evol. Microbiol.">
        <title>The Global Catalogue of Microorganisms (GCM) 10K type strain sequencing project: providing services to taxonomists for standard genome sequencing and annotation.</title>
        <authorList>
            <consortium name="The Broad Institute Genomics Platform"/>
            <consortium name="The Broad Institute Genome Sequencing Center for Infectious Disease"/>
            <person name="Wu L."/>
            <person name="Ma J."/>
        </authorList>
    </citation>
    <scope>NUCLEOTIDE SEQUENCE [LARGE SCALE GENOMIC DNA]</scope>
    <source>
        <strain evidence="3">NBRC 102146</strain>
    </source>
</reference>
<evidence type="ECO:0000313" key="3">
    <source>
        <dbReference type="Proteomes" id="UP001156703"/>
    </source>
</evidence>
<evidence type="ECO:0000256" key="1">
    <source>
        <dbReference type="SAM" id="Phobius"/>
    </source>
</evidence>
<gene>
    <name evidence="2" type="ORF">GCM10007925_21510</name>
</gene>
<proteinExistence type="predicted"/>
<keyword evidence="3" id="KW-1185">Reference proteome</keyword>